<dbReference type="eggNOG" id="COG1191">
    <property type="taxonomic scope" value="Bacteria"/>
</dbReference>
<proteinExistence type="predicted"/>
<dbReference type="EMBL" id="CAKD01000020">
    <property type="protein sequence ID" value="CCI85209.1"/>
    <property type="molecule type" value="Genomic_DNA"/>
</dbReference>
<reference evidence="1 2" key="1">
    <citation type="submission" date="2012-06" db="EMBL/GenBank/DDBJ databases">
        <title>Draft Genome Sequence of Lactobacillus pasteurii CRBIP 24.76T.</title>
        <authorList>
            <person name="Cousin S."/>
            <person name="Bouchier C."/>
            <person name="Loux V."/>
            <person name="Ma L."/>
            <person name="Creno S."/>
            <person name="Bizet C."/>
            <person name="Clermont D."/>
        </authorList>
    </citation>
    <scope>NUCLEOTIDE SEQUENCE [LARGE SCALE GENOMIC DNA]</scope>
    <source>
        <strain evidence="2">CRBIP 24.76T</strain>
    </source>
</reference>
<name>I7KL93_9LACO</name>
<keyword evidence="1" id="KW-0804">Transcription</keyword>
<comment type="caution">
    <text evidence="1">The sequence shown here is derived from an EMBL/GenBank/DDBJ whole genome shotgun (WGS) entry which is preliminary data.</text>
</comment>
<dbReference type="STRING" id="1423790.BN53_03795"/>
<gene>
    <name evidence="1" type="ORF">BN53_03795</name>
</gene>
<dbReference type="GO" id="GO:0000428">
    <property type="term" value="C:DNA-directed RNA polymerase complex"/>
    <property type="evidence" value="ECO:0007669"/>
    <property type="project" value="UniProtKB-KW"/>
</dbReference>
<accession>I7KL93</accession>
<dbReference type="PATRIC" id="fig|1423790.3.peg.1232"/>
<dbReference type="SUPFAM" id="SSF88946">
    <property type="entry name" value="Sigma2 domain of RNA polymerase sigma factors"/>
    <property type="match status" value="1"/>
</dbReference>
<dbReference type="GO" id="GO:0003700">
    <property type="term" value="F:DNA-binding transcription factor activity"/>
    <property type="evidence" value="ECO:0007669"/>
    <property type="project" value="InterPro"/>
</dbReference>
<dbReference type="AlphaFoldDB" id="I7KL93"/>
<protein>
    <submittedName>
        <fullName evidence="1">DNA-directed RNA polymerase sigma factor</fullName>
    </submittedName>
</protein>
<sequence length="184" mass="21527">MHKQEQEAEKLVEAFLSGDEDALCKLVNLYKPMICAIKSRIYLKNLDDEDWYQEAMISCHEAIMAHDKNKGTFGTIYKNYFYNRIMTLLRFEMAVRRRIDRNMVPWTEDIDDLVQEPDNLYCTINEVGSKVCQKLTNVEMNAILVMLGKASVDDVLRDCNITLRQLNSARARARRKLYEILFST</sequence>
<dbReference type="RefSeq" id="WP_009559757.1">
    <property type="nucleotide sequence ID" value="NZ_AYZN01000003.1"/>
</dbReference>
<keyword evidence="1" id="KW-0240">DNA-directed RNA polymerase</keyword>
<organism evidence="1 2">
    <name type="scientific">Lactobacillus pasteurii DSM 23907 = CRBIP 24.76</name>
    <dbReference type="NCBI Taxonomy" id="1423790"/>
    <lineage>
        <taxon>Bacteria</taxon>
        <taxon>Bacillati</taxon>
        <taxon>Bacillota</taxon>
        <taxon>Bacilli</taxon>
        <taxon>Lactobacillales</taxon>
        <taxon>Lactobacillaceae</taxon>
        <taxon>Lactobacillus</taxon>
    </lineage>
</organism>
<evidence type="ECO:0000313" key="2">
    <source>
        <dbReference type="Proteomes" id="UP000009311"/>
    </source>
</evidence>
<dbReference type="GO" id="GO:0006352">
    <property type="term" value="P:DNA-templated transcription initiation"/>
    <property type="evidence" value="ECO:0007669"/>
    <property type="project" value="InterPro"/>
</dbReference>
<dbReference type="Gene3D" id="1.10.1740.10">
    <property type="match status" value="1"/>
</dbReference>
<dbReference type="OrthoDB" id="1767844at2"/>
<dbReference type="Proteomes" id="UP000009311">
    <property type="component" value="Unassembled WGS sequence"/>
</dbReference>
<dbReference type="InterPro" id="IPR013325">
    <property type="entry name" value="RNA_pol_sigma_r2"/>
</dbReference>
<keyword evidence="2" id="KW-1185">Reference proteome</keyword>
<evidence type="ECO:0000313" key="1">
    <source>
        <dbReference type="EMBL" id="CCI85209.1"/>
    </source>
</evidence>